<comment type="subunit">
    <text evidence="3 8">Homodimer.</text>
</comment>
<dbReference type="InterPro" id="IPR004723">
    <property type="entry name" value="AONS_Archaea/Proteobacteria"/>
</dbReference>
<dbReference type="InterPro" id="IPR015422">
    <property type="entry name" value="PyrdxlP-dep_Trfase_small"/>
</dbReference>
<name>A0A0H3WRQ3_9BURK</name>
<comment type="pathway">
    <text evidence="2 8">Cofactor biosynthesis; biotin biosynthesis.</text>
</comment>
<feature type="binding site" evidence="8">
    <location>
        <position position="214"/>
    </location>
    <ligand>
        <name>pyridoxal 5'-phosphate</name>
        <dbReference type="ChEBI" id="CHEBI:597326"/>
    </ligand>
</feature>
<evidence type="ECO:0000256" key="7">
    <source>
        <dbReference type="ARBA" id="ARBA00047715"/>
    </source>
</evidence>
<proteinExistence type="inferred from homology"/>
<sequence length="402" mass="42945">MTTPLLLQRLDAGLAELDRQHLRRRHRVVSTPCQPHVRADGRDVLAFASNDYLGLAAHPKVVEALIEGARRYGAGSGASHLISGHSQAHAALEDALAAFMSPHLVDARALYFCTGYMANLATISALAGKDAEIFSEALNHASLIDGARLSRAKTHVYPHGDVDALAALLDASTAETKLIVTDGVFSMDGDMAPLPQLLALAERHHAWLIVDDAHGFGVMGANGRGVFEHFDMRSPNLVIIGTLGKAAGVGGAFVAANRRVVEWLVNRARPYIFTTAAAPSQAHALLASLEIIAGDEGRERRATLQARIAQLRDSLTLRHWHHMVSPTGVQPIVLGENAAALHAQAGLAEAGLWVPAIRPPTVAPGTSRLRLTLSAAHTADDVARLARAINRLDHDWTENPHG</sequence>
<dbReference type="SUPFAM" id="SSF53383">
    <property type="entry name" value="PLP-dependent transferases"/>
    <property type="match status" value="1"/>
</dbReference>
<dbReference type="Gene3D" id="3.40.640.10">
    <property type="entry name" value="Type I PLP-dependent aspartate aminotransferase-like (Major domain)"/>
    <property type="match status" value="1"/>
</dbReference>
<feature type="domain" description="Aminotransferase class I/classII large" evidence="10">
    <location>
        <begin position="43"/>
        <end position="389"/>
    </location>
</feature>
<dbReference type="UniPathway" id="UPA00078"/>
<keyword evidence="6 8" id="KW-0663">Pyridoxal phosphate</keyword>
<dbReference type="STRING" id="656179.AB870_13355"/>
<evidence type="ECO:0000256" key="3">
    <source>
        <dbReference type="ARBA" id="ARBA00011738"/>
    </source>
</evidence>
<dbReference type="RefSeq" id="WP_047906704.1">
    <property type="nucleotide sequence ID" value="NZ_CP011807.3"/>
</dbReference>
<evidence type="ECO:0000256" key="9">
    <source>
        <dbReference type="PIRSR" id="PIRSR604723-51"/>
    </source>
</evidence>
<dbReference type="InterPro" id="IPR015421">
    <property type="entry name" value="PyrdxlP-dep_Trfase_major"/>
</dbReference>
<dbReference type="Pfam" id="PF00155">
    <property type="entry name" value="Aminotran_1_2"/>
    <property type="match status" value="1"/>
</dbReference>
<dbReference type="PANTHER" id="PTHR13693:SF100">
    <property type="entry name" value="8-AMINO-7-OXONONANOATE SYNTHASE"/>
    <property type="match status" value="1"/>
</dbReference>
<feature type="binding site" evidence="8">
    <location>
        <begin position="115"/>
        <end position="116"/>
    </location>
    <ligand>
        <name>pyridoxal 5'-phosphate</name>
        <dbReference type="ChEBI" id="CHEBI:597326"/>
    </ligand>
</feature>
<evidence type="ECO:0000313" key="11">
    <source>
        <dbReference type="EMBL" id="AKM30879.1"/>
    </source>
</evidence>
<evidence type="ECO:0000256" key="8">
    <source>
        <dbReference type="HAMAP-Rule" id="MF_01693"/>
    </source>
</evidence>
<dbReference type="EC" id="2.3.1.47" evidence="8"/>
<gene>
    <name evidence="8" type="primary">bioF</name>
    <name evidence="11" type="ORF">AB870_13355</name>
</gene>
<protein>
    <recommendedName>
        <fullName evidence="8">8-amino-7-oxononanoate synthase</fullName>
        <shortName evidence="8">AONS</shortName>
        <ecNumber evidence="8">2.3.1.47</ecNumber>
    </recommendedName>
    <alternativeName>
        <fullName evidence="8">7-keto-8-amino-pelargonic acid synthase</fullName>
        <shortName evidence="8">7-KAP synthase</shortName>
        <shortName evidence="8">KAPA synthase</shortName>
    </alternativeName>
    <alternativeName>
        <fullName evidence="8">8-amino-7-ketopelargonate synthase</fullName>
    </alternativeName>
</protein>
<dbReference type="EMBL" id="CP011807">
    <property type="protein sequence ID" value="AKM30879.1"/>
    <property type="molecule type" value="Genomic_DNA"/>
</dbReference>
<keyword evidence="4 8" id="KW-0808">Transferase</keyword>
<evidence type="ECO:0000259" key="10">
    <source>
        <dbReference type="Pfam" id="PF00155"/>
    </source>
</evidence>
<dbReference type="PANTHER" id="PTHR13693">
    <property type="entry name" value="CLASS II AMINOTRANSFERASE/8-AMINO-7-OXONONANOATE SYNTHASE"/>
    <property type="match status" value="1"/>
</dbReference>
<dbReference type="GO" id="GO:0009102">
    <property type="term" value="P:biotin biosynthetic process"/>
    <property type="evidence" value="ECO:0007669"/>
    <property type="project" value="UniProtKB-UniRule"/>
</dbReference>
<reference evidence="11" key="1">
    <citation type="submission" date="2016-06" db="EMBL/GenBank/DDBJ databases">
        <title>Complete Genome Sequence of Pandoraea faecigallinarum DSM-23572.</title>
        <authorList>
            <person name="Yong D."/>
            <person name="Ee R."/>
            <person name="Lim Y.-L."/>
            <person name="Yin W.-F."/>
            <person name="Chan K.-G."/>
        </authorList>
    </citation>
    <scope>NUCLEOTIDE SEQUENCE</scope>
    <source>
        <strain evidence="11">DSM 23572</strain>
    </source>
</reference>
<dbReference type="Proteomes" id="UP000035651">
    <property type="component" value="Chromosome"/>
</dbReference>
<feature type="binding site" evidence="8">
    <location>
        <position position="242"/>
    </location>
    <ligand>
        <name>pyridoxal 5'-phosphate</name>
        <dbReference type="ChEBI" id="CHEBI:597326"/>
    </ligand>
</feature>
<evidence type="ECO:0000313" key="12">
    <source>
        <dbReference type="Proteomes" id="UP000035651"/>
    </source>
</evidence>
<dbReference type="InterPro" id="IPR004839">
    <property type="entry name" value="Aminotransferase_I/II_large"/>
</dbReference>
<feature type="binding site" evidence="8">
    <location>
        <position position="186"/>
    </location>
    <ligand>
        <name>pyridoxal 5'-phosphate</name>
        <dbReference type="ChEBI" id="CHEBI:597326"/>
    </ligand>
</feature>
<dbReference type="GO" id="GO:0008710">
    <property type="term" value="F:8-amino-7-oxononanoate synthase activity"/>
    <property type="evidence" value="ECO:0007669"/>
    <property type="project" value="UniProtKB-UniRule"/>
</dbReference>
<feature type="modified residue" description="N6-(pyridoxal phosphate)lysine" evidence="8 9">
    <location>
        <position position="245"/>
    </location>
</feature>
<organism evidence="11 12">
    <name type="scientific">Pandoraea faecigallinarum</name>
    <dbReference type="NCBI Taxonomy" id="656179"/>
    <lineage>
        <taxon>Bacteria</taxon>
        <taxon>Pseudomonadati</taxon>
        <taxon>Pseudomonadota</taxon>
        <taxon>Betaproteobacteria</taxon>
        <taxon>Burkholderiales</taxon>
        <taxon>Burkholderiaceae</taxon>
        <taxon>Pandoraea</taxon>
    </lineage>
</organism>
<evidence type="ECO:0000256" key="1">
    <source>
        <dbReference type="ARBA" id="ARBA00001933"/>
    </source>
</evidence>
<dbReference type="InterPro" id="IPR050087">
    <property type="entry name" value="AON_synthase_class-II"/>
</dbReference>
<dbReference type="NCBIfam" id="TIGR00858">
    <property type="entry name" value="bioF"/>
    <property type="match status" value="1"/>
</dbReference>
<accession>A0A0H3WRQ3</accession>
<dbReference type="HAMAP" id="MF_01693">
    <property type="entry name" value="BioF_aminotrans_2"/>
    <property type="match status" value="1"/>
</dbReference>
<comment type="catalytic activity">
    <reaction evidence="7 8">
        <text>6-carboxyhexanoyl-[ACP] + L-alanine + H(+) = (8S)-8-amino-7-oxononanoate + holo-[ACP] + CO2</text>
        <dbReference type="Rhea" id="RHEA:42288"/>
        <dbReference type="Rhea" id="RHEA-COMP:9685"/>
        <dbReference type="Rhea" id="RHEA-COMP:9955"/>
        <dbReference type="ChEBI" id="CHEBI:15378"/>
        <dbReference type="ChEBI" id="CHEBI:16526"/>
        <dbReference type="ChEBI" id="CHEBI:57972"/>
        <dbReference type="ChEBI" id="CHEBI:64479"/>
        <dbReference type="ChEBI" id="CHEBI:78846"/>
        <dbReference type="ChEBI" id="CHEBI:149468"/>
        <dbReference type="EC" id="2.3.1.47"/>
    </reaction>
</comment>
<feature type="binding site" evidence="8">
    <location>
        <position position="24"/>
    </location>
    <ligand>
        <name>substrate</name>
    </ligand>
</feature>
<dbReference type="OrthoDB" id="9807157at2"/>
<dbReference type="Gene3D" id="3.90.1150.10">
    <property type="entry name" value="Aspartate Aminotransferase, domain 1"/>
    <property type="match status" value="1"/>
</dbReference>
<dbReference type="GO" id="GO:0030170">
    <property type="term" value="F:pyridoxal phosphate binding"/>
    <property type="evidence" value="ECO:0007669"/>
    <property type="project" value="UniProtKB-UniRule"/>
</dbReference>
<dbReference type="AlphaFoldDB" id="A0A0H3WRQ3"/>
<keyword evidence="5 8" id="KW-0093">Biotin biosynthesis</keyword>
<dbReference type="CDD" id="cd06454">
    <property type="entry name" value="KBL_like"/>
    <property type="match status" value="1"/>
</dbReference>
<keyword evidence="12" id="KW-1185">Reference proteome</keyword>
<evidence type="ECO:0000256" key="5">
    <source>
        <dbReference type="ARBA" id="ARBA00022756"/>
    </source>
</evidence>
<evidence type="ECO:0000256" key="2">
    <source>
        <dbReference type="ARBA" id="ARBA00004746"/>
    </source>
</evidence>
<comment type="cofactor">
    <cofactor evidence="1 8 9">
        <name>pyridoxal 5'-phosphate</name>
        <dbReference type="ChEBI" id="CHEBI:597326"/>
    </cofactor>
</comment>
<comment type="similarity">
    <text evidence="8">Belongs to the class-II pyridoxal-phosphate-dependent aminotransferase family. BioF subfamily.</text>
</comment>
<evidence type="ECO:0000256" key="4">
    <source>
        <dbReference type="ARBA" id="ARBA00022679"/>
    </source>
</evidence>
<dbReference type="InterPro" id="IPR015424">
    <property type="entry name" value="PyrdxlP-dep_Trfase"/>
</dbReference>
<comment type="function">
    <text evidence="8">Catalyzes the decarboxylative condensation of pimeloyl-[acyl-carrier protein] and L-alanine to produce 8-amino-7-oxononanoate (AON), [acyl-carrier protein], and carbon dioxide.</text>
</comment>
<dbReference type="KEGG" id="pfg:AB870_13355"/>
<evidence type="ECO:0000256" key="6">
    <source>
        <dbReference type="ARBA" id="ARBA00022898"/>
    </source>
</evidence>
<dbReference type="InterPro" id="IPR022834">
    <property type="entry name" value="AONS_Proteobacteria"/>
</dbReference>
<dbReference type="PATRIC" id="fig|656179.3.peg.2847"/>
<feature type="binding site" evidence="8">
    <location>
        <position position="361"/>
    </location>
    <ligand>
        <name>substrate</name>
    </ligand>
</feature>
<feature type="binding site" evidence="8">
    <location>
        <position position="140"/>
    </location>
    <ligand>
        <name>substrate</name>
    </ligand>
</feature>